<dbReference type="PROSITE" id="PS50850">
    <property type="entry name" value="MFS"/>
    <property type="match status" value="1"/>
</dbReference>
<feature type="region of interest" description="Disordered" evidence="5">
    <location>
        <begin position="1"/>
        <end position="44"/>
    </location>
</feature>
<evidence type="ECO:0000256" key="1">
    <source>
        <dbReference type="ARBA" id="ARBA00004141"/>
    </source>
</evidence>
<evidence type="ECO:0000256" key="3">
    <source>
        <dbReference type="ARBA" id="ARBA00022989"/>
    </source>
</evidence>
<feature type="transmembrane region" description="Helical" evidence="6">
    <location>
        <begin position="123"/>
        <end position="142"/>
    </location>
</feature>
<evidence type="ECO:0000313" key="9">
    <source>
        <dbReference type="Proteomes" id="UP000559256"/>
    </source>
</evidence>
<protein>
    <recommendedName>
        <fullName evidence="7">Major facilitator superfamily (MFS) profile domain-containing protein</fullName>
    </recommendedName>
</protein>
<feature type="transmembrane region" description="Helical" evidence="6">
    <location>
        <begin position="377"/>
        <end position="396"/>
    </location>
</feature>
<keyword evidence="4 6" id="KW-0472">Membrane</keyword>
<dbReference type="CDD" id="cd17323">
    <property type="entry name" value="MFS_Tpo1_MDR_like"/>
    <property type="match status" value="1"/>
</dbReference>
<organism evidence="8 9">
    <name type="scientific">Tetrapyrgos nigripes</name>
    <dbReference type="NCBI Taxonomy" id="182062"/>
    <lineage>
        <taxon>Eukaryota</taxon>
        <taxon>Fungi</taxon>
        <taxon>Dikarya</taxon>
        <taxon>Basidiomycota</taxon>
        <taxon>Agaricomycotina</taxon>
        <taxon>Agaricomycetes</taxon>
        <taxon>Agaricomycetidae</taxon>
        <taxon>Agaricales</taxon>
        <taxon>Marasmiineae</taxon>
        <taxon>Marasmiaceae</taxon>
        <taxon>Tetrapyrgos</taxon>
    </lineage>
</organism>
<feature type="domain" description="Major facilitator superfamily (MFS) profile" evidence="7">
    <location>
        <begin position="56"/>
        <end position="472"/>
    </location>
</feature>
<dbReference type="GO" id="GO:0022857">
    <property type="term" value="F:transmembrane transporter activity"/>
    <property type="evidence" value="ECO:0007669"/>
    <property type="project" value="InterPro"/>
</dbReference>
<feature type="transmembrane region" description="Helical" evidence="6">
    <location>
        <begin position="402"/>
        <end position="428"/>
    </location>
</feature>
<dbReference type="SUPFAM" id="SSF103473">
    <property type="entry name" value="MFS general substrate transporter"/>
    <property type="match status" value="1"/>
</dbReference>
<evidence type="ECO:0000256" key="2">
    <source>
        <dbReference type="ARBA" id="ARBA00022692"/>
    </source>
</evidence>
<feature type="transmembrane region" description="Helical" evidence="6">
    <location>
        <begin position="181"/>
        <end position="200"/>
    </location>
</feature>
<dbReference type="InterPro" id="IPR036259">
    <property type="entry name" value="MFS_trans_sf"/>
</dbReference>
<dbReference type="InterPro" id="IPR020846">
    <property type="entry name" value="MFS_dom"/>
</dbReference>
<evidence type="ECO:0000256" key="4">
    <source>
        <dbReference type="ARBA" id="ARBA00023136"/>
    </source>
</evidence>
<dbReference type="OrthoDB" id="6770063at2759"/>
<dbReference type="PANTHER" id="PTHR23502:SF60">
    <property type="entry name" value="MAJOR FACILITATOR SUPERFAMILY (MFS) PROFILE DOMAIN-CONTAINING PROTEIN-RELATED"/>
    <property type="match status" value="1"/>
</dbReference>
<feature type="transmembrane region" description="Helical" evidence="6">
    <location>
        <begin position="220"/>
        <end position="240"/>
    </location>
</feature>
<dbReference type="EMBL" id="JAACJM010000095">
    <property type="protein sequence ID" value="KAF5347377.1"/>
    <property type="molecule type" value="Genomic_DNA"/>
</dbReference>
<sequence length="472" mass="50775">MTTAPEVVPLPSLQTDPEVPTLEMLNSDPEKPSSSLSWEEGEENPRNWSESKKWVTIVLVSAYAFVTPLGSSMMAPALPQISERFSITSPTITALTLSIFLLTFSFGPLLFAPLSECYGRTWVFHLTNIGYLAFTLGCAFASSTGSLLGFRLLAGFFGSAALAVGGGSVADLFAPAERGNAMALFSLGPLLASSLGPVFGGFVTQTIGYNSSPSVPYSRLLMGTAAAACGLCSLIAIPLLQETYAPVLKYRHSLKSNLGLDPEELRKIHPTFAYGSLWRFLWANLKRPLIILATSLICFVLSLYLAYMWGIYYIMFTTFPGLFSNVYGFSLGLSGLAFIGLGLGFTTATFAGGLGGNLIYRRLAARNGGKGTPEMRIPLLIVGSVLMPIGIFWYGWSAQAQIHWIMPIIGTAIFGFAVNMSSILIQLYLVDSFTYAASSVAAASTFRSLLGFAFPLFGAQLYEKLDYGGGNR</sequence>
<evidence type="ECO:0000259" key="7">
    <source>
        <dbReference type="PROSITE" id="PS50850"/>
    </source>
</evidence>
<dbReference type="AlphaFoldDB" id="A0A8H5CVF0"/>
<proteinExistence type="predicted"/>
<comment type="caution">
    <text evidence="8">The sequence shown here is derived from an EMBL/GenBank/DDBJ whole genome shotgun (WGS) entry which is preliminary data.</text>
</comment>
<reference evidence="8 9" key="1">
    <citation type="journal article" date="2020" name="ISME J.">
        <title>Uncovering the hidden diversity of litter-decomposition mechanisms in mushroom-forming fungi.</title>
        <authorList>
            <person name="Floudas D."/>
            <person name="Bentzer J."/>
            <person name="Ahren D."/>
            <person name="Johansson T."/>
            <person name="Persson P."/>
            <person name="Tunlid A."/>
        </authorList>
    </citation>
    <scope>NUCLEOTIDE SEQUENCE [LARGE SCALE GENOMIC DNA]</scope>
    <source>
        <strain evidence="8 9">CBS 291.85</strain>
    </source>
</reference>
<gene>
    <name evidence="8" type="ORF">D9758_011284</name>
</gene>
<keyword evidence="9" id="KW-1185">Reference proteome</keyword>
<evidence type="ECO:0000256" key="5">
    <source>
        <dbReference type="SAM" id="MobiDB-lite"/>
    </source>
</evidence>
<comment type="subcellular location">
    <subcellularLocation>
        <location evidence="1">Membrane</location>
        <topology evidence="1">Multi-pass membrane protein</topology>
    </subcellularLocation>
</comment>
<dbReference type="GO" id="GO:0005886">
    <property type="term" value="C:plasma membrane"/>
    <property type="evidence" value="ECO:0007669"/>
    <property type="project" value="TreeGrafter"/>
</dbReference>
<feature type="transmembrane region" description="Helical" evidence="6">
    <location>
        <begin position="289"/>
        <end position="315"/>
    </location>
</feature>
<keyword evidence="2 6" id="KW-0812">Transmembrane</keyword>
<feature type="transmembrane region" description="Helical" evidence="6">
    <location>
        <begin position="54"/>
        <end position="75"/>
    </location>
</feature>
<evidence type="ECO:0000256" key="6">
    <source>
        <dbReference type="SAM" id="Phobius"/>
    </source>
</evidence>
<accession>A0A8H5CVF0</accession>
<keyword evidence="3 6" id="KW-1133">Transmembrane helix</keyword>
<dbReference type="Proteomes" id="UP000559256">
    <property type="component" value="Unassembled WGS sequence"/>
</dbReference>
<feature type="transmembrane region" description="Helical" evidence="6">
    <location>
        <begin position="440"/>
        <end position="462"/>
    </location>
</feature>
<dbReference type="Gene3D" id="1.20.1250.20">
    <property type="entry name" value="MFS general substrate transporter like domains"/>
    <property type="match status" value="1"/>
</dbReference>
<dbReference type="InterPro" id="IPR011701">
    <property type="entry name" value="MFS"/>
</dbReference>
<feature type="transmembrane region" description="Helical" evidence="6">
    <location>
        <begin position="335"/>
        <end position="356"/>
    </location>
</feature>
<name>A0A8H5CVF0_9AGAR</name>
<evidence type="ECO:0000313" key="8">
    <source>
        <dbReference type="EMBL" id="KAF5347377.1"/>
    </source>
</evidence>
<feature type="transmembrane region" description="Helical" evidence="6">
    <location>
        <begin position="87"/>
        <end position="111"/>
    </location>
</feature>
<dbReference type="PANTHER" id="PTHR23502">
    <property type="entry name" value="MAJOR FACILITATOR SUPERFAMILY"/>
    <property type="match status" value="1"/>
</dbReference>
<dbReference type="Pfam" id="PF07690">
    <property type="entry name" value="MFS_1"/>
    <property type="match status" value="1"/>
</dbReference>
<feature type="transmembrane region" description="Helical" evidence="6">
    <location>
        <begin position="148"/>
        <end position="174"/>
    </location>
</feature>